<dbReference type="RefSeq" id="WP_369232808.1">
    <property type="nucleotide sequence ID" value="NZ_CP163435.1"/>
</dbReference>
<dbReference type="EMBL" id="CP163435">
    <property type="protein sequence ID" value="XDQ25491.1"/>
    <property type="molecule type" value="Genomic_DNA"/>
</dbReference>
<evidence type="ECO:0000313" key="2">
    <source>
        <dbReference type="EMBL" id="XDQ25491.1"/>
    </source>
</evidence>
<feature type="transmembrane region" description="Helical" evidence="1">
    <location>
        <begin position="59"/>
        <end position="80"/>
    </location>
</feature>
<keyword evidence="1" id="KW-0472">Membrane</keyword>
<evidence type="ECO:0000256" key="1">
    <source>
        <dbReference type="SAM" id="Phobius"/>
    </source>
</evidence>
<name>A0AB39P6S9_9ACTN</name>
<organism evidence="2">
    <name type="scientific">Streptomyces sp. R21</name>
    <dbReference type="NCBI Taxonomy" id="3238627"/>
    <lineage>
        <taxon>Bacteria</taxon>
        <taxon>Bacillati</taxon>
        <taxon>Actinomycetota</taxon>
        <taxon>Actinomycetes</taxon>
        <taxon>Kitasatosporales</taxon>
        <taxon>Streptomycetaceae</taxon>
        <taxon>Streptomyces</taxon>
    </lineage>
</organism>
<feature type="transmembrane region" description="Helical" evidence="1">
    <location>
        <begin position="100"/>
        <end position="121"/>
    </location>
</feature>
<keyword evidence="1" id="KW-1133">Transmembrane helix</keyword>
<sequence>MFGLVHALVIFAVVALVLVRQFRTSRIDPSRRWWLVPVVMAVVALREPGLIDFDHRTEAILLLGAELLIGLATGAGWAWTTQVWAEEDGSVWARSTKASVVVWIVGVGLRVALFGVGVLIGVHQDSSALLLAFAATLLVRSGTLVWRSGSLLPAGGHRAAYGDGVPQPSWKERV</sequence>
<gene>
    <name evidence="2" type="ORF">AB5J56_12670</name>
</gene>
<reference evidence="2" key="1">
    <citation type="submission" date="2024-07" db="EMBL/GenBank/DDBJ databases">
        <authorList>
            <person name="Yu S.T."/>
        </authorList>
    </citation>
    <scope>NUCLEOTIDE SEQUENCE</scope>
    <source>
        <strain evidence="2">R21</strain>
    </source>
</reference>
<proteinExistence type="predicted"/>
<keyword evidence="1" id="KW-0812">Transmembrane</keyword>
<dbReference type="AlphaFoldDB" id="A0AB39P6S9"/>
<protein>
    <submittedName>
        <fullName evidence="2">DUF1453 domain-containing protein</fullName>
    </submittedName>
</protein>
<accession>A0AB39P6S9</accession>
<feature type="transmembrane region" description="Helical" evidence="1">
    <location>
        <begin position="128"/>
        <end position="146"/>
    </location>
</feature>